<dbReference type="RefSeq" id="WP_074714952.1">
    <property type="nucleotide sequence ID" value="NZ_FNPG01000004.1"/>
</dbReference>
<dbReference type="Pfam" id="PF18941">
    <property type="entry name" value="DUF5688"/>
    <property type="match status" value="1"/>
</dbReference>
<dbReference type="InterPro" id="IPR043743">
    <property type="entry name" value="DUF5688"/>
</dbReference>
<dbReference type="EMBL" id="FNPG01000004">
    <property type="protein sequence ID" value="SDX84826.1"/>
    <property type="molecule type" value="Genomic_DNA"/>
</dbReference>
<keyword evidence="2" id="KW-1185">Reference proteome</keyword>
<dbReference type="STRING" id="1122142.SAMN02910414_00098"/>
<evidence type="ECO:0000313" key="2">
    <source>
        <dbReference type="Proteomes" id="UP000183918"/>
    </source>
</evidence>
<proteinExistence type="predicted"/>
<reference evidence="1 2" key="1">
    <citation type="submission" date="2016-10" db="EMBL/GenBank/DDBJ databases">
        <authorList>
            <person name="de Groot N.N."/>
        </authorList>
    </citation>
    <scope>NUCLEOTIDE SEQUENCE [LARGE SCALE GENOMIC DNA]</scope>
    <source>
        <strain evidence="1 2">DSM 14045</strain>
    </source>
</reference>
<organism evidence="1 2">
    <name type="scientific">Lachnobacterium bovis DSM 14045</name>
    <dbReference type="NCBI Taxonomy" id="1122142"/>
    <lineage>
        <taxon>Bacteria</taxon>
        <taxon>Bacillati</taxon>
        <taxon>Bacillota</taxon>
        <taxon>Clostridia</taxon>
        <taxon>Lachnospirales</taxon>
        <taxon>Lachnospiraceae</taxon>
        <taxon>Lachnobacterium</taxon>
    </lineage>
</organism>
<gene>
    <name evidence="1" type="ORF">SAMN02910414_00098</name>
</gene>
<name>A0A1H3F1D1_9FIRM</name>
<dbReference type="Proteomes" id="UP000183918">
    <property type="component" value="Unassembled WGS sequence"/>
</dbReference>
<accession>A0A1H3F1D1</accession>
<evidence type="ECO:0000313" key="1">
    <source>
        <dbReference type="EMBL" id="SDX84826.1"/>
    </source>
</evidence>
<dbReference type="AlphaFoldDB" id="A0A1H3F1D1"/>
<protein>
    <submittedName>
        <fullName evidence="1">Uncharacterized protein</fullName>
    </submittedName>
</protein>
<dbReference type="OrthoDB" id="1655031at2"/>
<sequence>MTYDNFKSDVLIELKKHFEGEASITIKSFIKNNGKKLDGIIISTNDSNISPTIYLNPLYHRYLEGLPIKEIVREIIQINNSNKVYKGFDTNQFLDFDEAKNHIFFKLVNYERNKELLQDLPHMKFLDLAVVFGFFVESDNSDFASILIHNSHLNYWEINTDDLYKIALYNTPNLFSHKISNLFDTVISLSEKISPGSLNELDFSELDFEKTKSNNNFFILTNKYGINGASCILYRGLLKKIAKEKNTNLIVIPSSIHEGATCFAI</sequence>